<comment type="similarity">
    <text evidence="1">Belongs to the NAD(P)-dependent epimerase/dehydratase family.</text>
</comment>
<dbReference type="InterPro" id="IPR001509">
    <property type="entry name" value="Epimerase_deHydtase"/>
</dbReference>
<feature type="domain" description="NAD-dependent epimerase/dehydratase" evidence="4">
    <location>
        <begin position="3"/>
        <end position="212"/>
    </location>
</feature>
<keyword evidence="3" id="KW-0520">NAD</keyword>
<evidence type="ECO:0000313" key="5">
    <source>
        <dbReference type="EMBL" id="MFC0545926.1"/>
    </source>
</evidence>
<dbReference type="Proteomes" id="UP001589810">
    <property type="component" value="Unassembled WGS sequence"/>
</dbReference>
<comment type="caution">
    <text evidence="5">The sequence shown here is derived from an EMBL/GenBank/DDBJ whole genome shotgun (WGS) entry which is preliminary data.</text>
</comment>
<organism evidence="5 6">
    <name type="scientific">Kutzneria chonburiensis</name>
    <dbReference type="NCBI Taxonomy" id="1483604"/>
    <lineage>
        <taxon>Bacteria</taxon>
        <taxon>Bacillati</taxon>
        <taxon>Actinomycetota</taxon>
        <taxon>Actinomycetes</taxon>
        <taxon>Pseudonocardiales</taxon>
        <taxon>Pseudonocardiaceae</taxon>
        <taxon>Kutzneria</taxon>
    </lineage>
</organism>
<evidence type="ECO:0000256" key="1">
    <source>
        <dbReference type="ARBA" id="ARBA00007637"/>
    </source>
</evidence>
<name>A0ABV6N1H1_9PSEU</name>
<dbReference type="CDD" id="cd08946">
    <property type="entry name" value="SDR_e"/>
    <property type="match status" value="1"/>
</dbReference>
<dbReference type="Pfam" id="PF01370">
    <property type="entry name" value="Epimerase"/>
    <property type="match status" value="1"/>
</dbReference>
<dbReference type="PANTHER" id="PTHR43103:SF5">
    <property type="entry name" value="4-EPIMERASE, PUTATIVE (AFU_ORTHOLOGUE AFUA_7G00360)-RELATED"/>
    <property type="match status" value="1"/>
</dbReference>
<evidence type="ECO:0000259" key="4">
    <source>
        <dbReference type="Pfam" id="PF01370"/>
    </source>
</evidence>
<dbReference type="RefSeq" id="WP_273943539.1">
    <property type="nucleotide sequence ID" value="NZ_CP097263.1"/>
</dbReference>
<dbReference type="SUPFAM" id="SSF51735">
    <property type="entry name" value="NAD(P)-binding Rossmann-fold domains"/>
    <property type="match status" value="1"/>
</dbReference>
<proteinExistence type="inferred from homology"/>
<accession>A0ABV6N1H1</accession>
<dbReference type="InterPro" id="IPR036291">
    <property type="entry name" value="NAD(P)-bd_dom_sf"/>
</dbReference>
<evidence type="ECO:0000256" key="2">
    <source>
        <dbReference type="ARBA" id="ARBA00023002"/>
    </source>
</evidence>
<protein>
    <submittedName>
        <fullName evidence="5">NAD-dependent epimerase/dehydratase family protein</fullName>
    </submittedName>
</protein>
<reference evidence="5 6" key="1">
    <citation type="submission" date="2024-09" db="EMBL/GenBank/DDBJ databases">
        <authorList>
            <person name="Sun Q."/>
            <person name="Mori K."/>
        </authorList>
    </citation>
    <scope>NUCLEOTIDE SEQUENCE [LARGE SCALE GENOMIC DNA]</scope>
    <source>
        <strain evidence="5 6">TBRC 1432</strain>
    </source>
</reference>
<dbReference type="EMBL" id="JBHLUD010000011">
    <property type="protein sequence ID" value="MFC0545926.1"/>
    <property type="molecule type" value="Genomic_DNA"/>
</dbReference>
<evidence type="ECO:0000313" key="6">
    <source>
        <dbReference type="Proteomes" id="UP001589810"/>
    </source>
</evidence>
<keyword evidence="6" id="KW-1185">Reference proteome</keyword>
<sequence>MRVLVTGAGGMLGAEIVAALDADHDVLAHDRNVGDLRDRRQVEPLLAGVDSVVHSAALPSPLSAAEPEVFGNNVDAAFHLLDAAGRAGVKRIVYVSSLSALGLAWSSRPVSPLFAPVTEAHPYVGDDVYGLSKLVGELVAETVSRRWGCEVISLRFPFIGSGERLQHHLDHVRRDPGADRASLWSWIDTHDAARAVIAALTARVDGYALVNVAAPDTTSLIPTAELMRMFHPATRMDGPLGRYAVPFSLELSRTLLGFTAEHRWRPTIGGSA</sequence>
<gene>
    <name evidence="5" type="ORF">ACFFH7_30725</name>
</gene>
<keyword evidence="2" id="KW-0560">Oxidoreductase</keyword>
<dbReference type="PANTHER" id="PTHR43103">
    <property type="entry name" value="NUCLEOSIDE-DIPHOSPHATE-SUGAR EPIMERASE"/>
    <property type="match status" value="1"/>
</dbReference>
<evidence type="ECO:0000256" key="3">
    <source>
        <dbReference type="ARBA" id="ARBA00023027"/>
    </source>
</evidence>
<dbReference type="Gene3D" id="3.40.50.720">
    <property type="entry name" value="NAD(P)-binding Rossmann-like Domain"/>
    <property type="match status" value="1"/>
</dbReference>